<dbReference type="PANTHER" id="PTHR37538">
    <property type="entry name" value="BTB DOMAIN-CONTAINING PROTEIN"/>
    <property type="match status" value="1"/>
</dbReference>
<reference evidence="3" key="1">
    <citation type="journal article" date="2020" name="Mol. Plant Microbe Interact.">
        <title>Genome Sequence of the Biocontrol Agent Coniothyrium minitans strain Conio (IMI 134523).</title>
        <authorList>
            <person name="Patel D."/>
            <person name="Shittu T.A."/>
            <person name="Baroncelli R."/>
            <person name="Muthumeenakshi S."/>
            <person name="Osborne T.H."/>
            <person name="Janganan T.K."/>
            <person name="Sreenivasaprasad S."/>
        </authorList>
    </citation>
    <scope>NUCLEOTIDE SEQUENCE</scope>
    <source>
        <strain evidence="3">Conio</strain>
    </source>
</reference>
<sequence length="492" mass="54032">MAKKKNKNIYLKLGRTVEGDEAIELVAPTVNPESLRAEPEATAIPKSQAEQTPLSCQSFSPYASEPVTINVGPAPITYYVPWHLLESTNWSTVPAGGEISLPTINADTGHTLVHYLYTGAYQTLKSRTSGIAQNPQLALKQALLIYRVSATHMLDGLEQLAKQEIEQHSASMDLKTMLDIIRSELPKKTEPSDWIQAYLKDKTQLAFEKDHTVFADDAFCASLCKKSKLNDYIVRHVVKLLSEKLTQTLTGPGNIAKELNGFPRPLPVLEETVADKDPFAGLSKKQKKKLEKKMRQEEEERAQLEKEEAKAAALAQYGYVGDNTPLSPNVGEKPAPVEKPETSWEASALASEPETTASEHGPCYKDSIVAVVSEPPIPEPINQEEKEAPCEEPAPTSNAHWGDSALPAESDSSWEHAVLVPVDEADAIYDDSIPVAESTYDDSIPVAESTYDDSIPVAESTYDHSNPVEPESLYEIPELKPVSDYPREAVSL</sequence>
<dbReference type="AlphaFoldDB" id="A0A9P6GDZ4"/>
<dbReference type="Proteomes" id="UP000756921">
    <property type="component" value="Unassembled WGS sequence"/>
</dbReference>
<name>A0A9P6GDZ4_9PLEO</name>
<dbReference type="EMBL" id="WJXW01000008">
    <property type="protein sequence ID" value="KAF9733842.1"/>
    <property type="molecule type" value="Genomic_DNA"/>
</dbReference>
<evidence type="ECO:0000256" key="2">
    <source>
        <dbReference type="SAM" id="MobiDB-lite"/>
    </source>
</evidence>
<dbReference type="PANTHER" id="PTHR37538:SF1">
    <property type="entry name" value="BTB DOMAIN-CONTAINING PROTEIN"/>
    <property type="match status" value="1"/>
</dbReference>
<keyword evidence="1" id="KW-0175">Coiled coil</keyword>
<evidence type="ECO:0000256" key="1">
    <source>
        <dbReference type="SAM" id="Coils"/>
    </source>
</evidence>
<proteinExistence type="predicted"/>
<protein>
    <submittedName>
        <fullName evidence="3">Uncharacterized protein</fullName>
    </submittedName>
</protein>
<comment type="caution">
    <text evidence="3">The sequence shown here is derived from an EMBL/GenBank/DDBJ whole genome shotgun (WGS) entry which is preliminary data.</text>
</comment>
<accession>A0A9P6GDZ4</accession>
<gene>
    <name evidence="3" type="ORF">PMIN01_08185</name>
</gene>
<organism evidence="3 4">
    <name type="scientific">Paraphaeosphaeria minitans</name>
    <dbReference type="NCBI Taxonomy" id="565426"/>
    <lineage>
        <taxon>Eukaryota</taxon>
        <taxon>Fungi</taxon>
        <taxon>Dikarya</taxon>
        <taxon>Ascomycota</taxon>
        <taxon>Pezizomycotina</taxon>
        <taxon>Dothideomycetes</taxon>
        <taxon>Pleosporomycetidae</taxon>
        <taxon>Pleosporales</taxon>
        <taxon>Massarineae</taxon>
        <taxon>Didymosphaeriaceae</taxon>
        <taxon>Paraphaeosphaeria</taxon>
    </lineage>
</organism>
<dbReference type="OrthoDB" id="3594103at2759"/>
<feature type="region of interest" description="Disordered" evidence="2">
    <location>
        <begin position="374"/>
        <end position="412"/>
    </location>
</feature>
<keyword evidence="4" id="KW-1185">Reference proteome</keyword>
<evidence type="ECO:0000313" key="3">
    <source>
        <dbReference type="EMBL" id="KAF9733842.1"/>
    </source>
</evidence>
<feature type="region of interest" description="Disordered" evidence="2">
    <location>
        <begin position="320"/>
        <end position="362"/>
    </location>
</feature>
<feature type="coiled-coil region" evidence="1">
    <location>
        <begin position="280"/>
        <end position="315"/>
    </location>
</feature>
<evidence type="ECO:0000313" key="4">
    <source>
        <dbReference type="Proteomes" id="UP000756921"/>
    </source>
</evidence>